<dbReference type="Pfam" id="PF00561">
    <property type="entry name" value="Abhydrolase_1"/>
    <property type="match status" value="1"/>
</dbReference>
<dbReference type="InterPro" id="IPR000073">
    <property type="entry name" value="AB_hydrolase_1"/>
</dbReference>
<dbReference type="AlphaFoldDB" id="A0A6P2BM97"/>
<dbReference type="PANTHER" id="PTHR43798">
    <property type="entry name" value="MONOACYLGLYCEROL LIPASE"/>
    <property type="match status" value="1"/>
</dbReference>
<dbReference type="OrthoDB" id="3400345at2"/>
<gene>
    <name evidence="2" type="ORF">EAS64_39090</name>
</gene>
<dbReference type="Proteomes" id="UP000460272">
    <property type="component" value="Unassembled WGS sequence"/>
</dbReference>
<organism evidence="2 3">
    <name type="scientific">Trebonia kvetii</name>
    <dbReference type="NCBI Taxonomy" id="2480626"/>
    <lineage>
        <taxon>Bacteria</taxon>
        <taxon>Bacillati</taxon>
        <taxon>Actinomycetota</taxon>
        <taxon>Actinomycetes</taxon>
        <taxon>Streptosporangiales</taxon>
        <taxon>Treboniaceae</taxon>
        <taxon>Trebonia</taxon>
    </lineage>
</organism>
<reference evidence="2 3" key="1">
    <citation type="submission" date="2018-11" db="EMBL/GenBank/DDBJ databases">
        <title>Trebonia kvetii gen.nov., sp.nov., a novel acidophilic actinobacterium, and proposal of the new actinobacterial family Treboniaceae fam. nov.</title>
        <authorList>
            <person name="Rapoport D."/>
            <person name="Sagova-Mareckova M."/>
            <person name="Sedlacek I."/>
            <person name="Provaznik J."/>
            <person name="Kralova S."/>
            <person name="Pavlinic D."/>
            <person name="Benes V."/>
            <person name="Kopecky J."/>
        </authorList>
    </citation>
    <scope>NUCLEOTIDE SEQUENCE [LARGE SCALE GENOMIC DNA]</scope>
    <source>
        <strain evidence="2 3">15Tr583</strain>
    </source>
</reference>
<evidence type="ECO:0000313" key="2">
    <source>
        <dbReference type="EMBL" id="TVZ00080.1"/>
    </source>
</evidence>
<comment type="caution">
    <text evidence="2">The sequence shown here is derived from an EMBL/GenBank/DDBJ whole genome shotgun (WGS) entry which is preliminary data.</text>
</comment>
<dbReference type="Gene3D" id="3.40.50.1820">
    <property type="entry name" value="alpha/beta hydrolase"/>
    <property type="match status" value="1"/>
</dbReference>
<evidence type="ECO:0000313" key="3">
    <source>
        <dbReference type="Proteomes" id="UP000460272"/>
    </source>
</evidence>
<dbReference type="EMBL" id="RPFW01000010">
    <property type="protein sequence ID" value="TVZ00080.1"/>
    <property type="molecule type" value="Genomic_DNA"/>
</dbReference>
<dbReference type="InterPro" id="IPR029058">
    <property type="entry name" value="AB_hydrolase_fold"/>
</dbReference>
<sequence>MFVHGLATNGALWRNVIEQLAPISRCVAIDLPAHGGSQARKDASVSGMADAVAELCDGLGLGQVDLIGNDTGGAVGQIFAARHPERLRSLTLTNCDTEGNFPPPGFAPIVETARRGELAPVLVAIAGDPAQWPAGPLAVGYQDPAGVPEDVWRAYYTPAGGTLERALDFERILAALDPADLSAAQSGLAALTVPTLIVWGTADEAFGVKWAQELQALIPGARDVIEVDGGKLFFPEERPADLVPHLRRFWNR</sequence>
<proteinExistence type="predicted"/>
<dbReference type="SUPFAM" id="SSF53474">
    <property type="entry name" value="alpha/beta-Hydrolases"/>
    <property type="match status" value="1"/>
</dbReference>
<protein>
    <submittedName>
        <fullName evidence="2">Alpha/beta hydrolase</fullName>
    </submittedName>
</protein>
<dbReference type="GO" id="GO:0016787">
    <property type="term" value="F:hydrolase activity"/>
    <property type="evidence" value="ECO:0007669"/>
    <property type="project" value="UniProtKB-KW"/>
</dbReference>
<evidence type="ECO:0000259" key="1">
    <source>
        <dbReference type="Pfam" id="PF00561"/>
    </source>
</evidence>
<feature type="domain" description="AB hydrolase-1" evidence="1">
    <location>
        <begin position="2"/>
        <end position="236"/>
    </location>
</feature>
<accession>A0A6P2BM97</accession>
<dbReference type="InterPro" id="IPR050266">
    <property type="entry name" value="AB_hydrolase_sf"/>
</dbReference>
<name>A0A6P2BM97_9ACTN</name>
<keyword evidence="2" id="KW-0378">Hydrolase</keyword>
<dbReference type="PRINTS" id="PR00111">
    <property type="entry name" value="ABHYDROLASE"/>
</dbReference>
<keyword evidence="3" id="KW-1185">Reference proteome</keyword>